<comment type="caution">
    <text evidence="6">The sequence shown here is derived from an EMBL/GenBank/DDBJ whole genome shotgun (WGS) entry which is preliminary data.</text>
</comment>
<dbReference type="GO" id="GO:0003864">
    <property type="term" value="F:3-methyl-2-oxobutanoate hydroxymethyltransferase activity"/>
    <property type="evidence" value="ECO:0007669"/>
    <property type="project" value="UniProtKB-EC"/>
</dbReference>
<feature type="active site" description="Proton acceptor" evidence="5">
    <location>
        <position position="182"/>
    </location>
</feature>
<organism evidence="6 7">
    <name type="scientific">Luteolibacter flavescens</name>
    <dbReference type="NCBI Taxonomy" id="1859460"/>
    <lineage>
        <taxon>Bacteria</taxon>
        <taxon>Pseudomonadati</taxon>
        <taxon>Verrucomicrobiota</taxon>
        <taxon>Verrucomicrobiia</taxon>
        <taxon>Verrucomicrobiales</taxon>
        <taxon>Verrucomicrobiaceae</taxon>
        <taxon>Luteolibacter</taxon>
    </lineage>
</organism>
<dbReference type="Pfam" id="PF02548">
    <property type="entry name" value="Pantoate_transf"/>
    <property type="match status" value="1"/>
</dbReference>
<dbReference type="NCBIfam" id="TIGR00222">
    <property type="entry name" value="panB"/>
    <property type="match status" value="1"/>
</dbReference>
<dbReference type="InterPro" id="IPR015813">
    <property type="entry name" value="Pyrv/PenolPyrv_kinase-like_dom"/>
</dbReference>
<dbReference type="Gene3D" id="3.20.20.60">
    <property type="entry name" value="Phosphoenolpyruvate-binding domains"/>
    <property type="match status" value="1"/>
</dbReference>
<feature type="binding site" evidence="5">
    <location>
        <position position="85"/>
    </location>
    <ligand>
        <name>Mg(2+)</name>
        <dbReference type="ChEBI" id="CHEBI:18420"/>
    </ligand>
</feature>
<keyword evidence="7" id="KW-1185">Reference proteome</keyword>
<comment type="subunit">
    <text evidence="2 5">Homodecamer; pentamer of dimers.</text>
</comment>
<proteinExistence type="inferred from homology"/>
<evidence type="ECO:0000313" key="6">
    <source>
        <dbReference type="EMBL" id="MCW1885796.1"/>
    </source>
</evidence>
<dbReference type="RefSeq" id="WP_264501753.1">
    <property type="nucleotide sequence ID" value="NZ_JAPDDS010000007.1"/>
</dbReference>
<gene>
    <name evidence="5 6" type="primary">panB</name>
    <name evidence="6" type="ORF">OKA04_13735</name>
</gene>
<keyword evidence="3 5" id="KW-0566">Pantothenate biosynthesis</keyword>
<comment type="cofactor">
    <cofactor evidence="5">
        <name>Mg(2+)</name>
        <dbReference type="ChEBI" id="CHEBI:18420"/>
    </cofactor>
    <text evidence="5">Binds 1 Mg(2+) ion per subunit.</text>
</comment>
<dbReference type="PIRSF" id="PIRSF000388">
    <property type="entry name" value="Pantoate_hydroxy_MeTrfase"/>
    <property type="match status" value="1"/>
</dbReference>
<keyword evidence="4 5" id="KW-0808">Transferase</keyword>
<evidence type="ECO:0000256" key="4">
    <source>
        <dbReference type="ARBA" id="ARBA00022679"/>
    </source>
</evidence>
<dbReference type="NCBIfam" id="NF001452">
    <property type="entry name" value="PRK00311.1"/>
    <property type="match status" value="1"/>
</dbReference>
<comment type="pathway">
    <text evidence="5">Cofactor biosynthesis; (R)-pantothenate biosynthesis; (R)-pantoate from 3-methyl-2-oxobutanoate: step 1/2.</text>
</comment>
<feature type="binding site" evidence="5">
    <location>
        <position position="113"/>
    </location>
    <ligand>
        <name>3-methyl-2-oxobutanoate</name>
        <dbReference type="ChEBI" id="CHEBI:11851"/>
    </ligand>
</feature>
<comment type="subcellular location">
    <subcellularLocation>
        <location evidence="5">Cytoplasm</location>
    </subcellularLocation>
</comment>
<keyword evidence="5" id="KW-0460">Magnesium</keyword>
<sequence length="262" mass="27072">MTGPEKAAALLARKHAGPPVTMLTAYDYPTARLFDDAGIDALLVGDSLGMVVLGYPDTTHVTLEHMLHHVAAVARAKPKALVVGDFSIGTYPDAATAVANARKLVAAGAEAVKLEGGVAQADKVRAIVEAGIPVCGHLGMLPQSVLEEGGYKKKGKTPEQSTALLEDARALAEAGVFAIVLESVVPKTAEWVSSQISVPTIGIGSGEHTCDGEVAVATDLIGTFPWFVPPFAKPEADLAPQIIAAAAAYKVRVQHTPALGQS</sequence>
<feature type="binding site" evidence="5">
    <location>
        <position position="46"/>
    </location>
    <ligand>
        <name>Mg(2+)</name>
        <dbReference type="ChEBI" id="CHEBI:18420"/>
    </ligand>
</feature>
<comment type="catalytic activity">
    <reaction evidence="5">
        <text>(6R)-5,10-methylene-5,6,7,8-tetrahydrofolate + 3-methyl-2-oxobutanoate + H2O = 2-dehydropantoate + (6S)-5,6,7,8-tetrahydrofolate</text>
        <dbReference type="Rhea" id="RHEA:11824"/>
        <dbReference type="ChEBI" id="CHEBI:11561"/>
        <dbReference type="ChEBI" id="CHEBI:11851"/>
        <dbReference type="ChEBI" id="CHEBI:15377"/>
        <dbReference type="ChEBI" id="CHEBI:15636"/>
        <dbReference type="ChEBI" id="CHEBI:57453"/>
        <dbReference type="EC" id="2.1.2.11"/>
    </reaction>
</comment>
<dbReference type="Proteomes" id="UP001207930">
    <property type="component" value="Unassembled WGS sequence"/>
</dbReference>
<evidence type="ECO:0000313" key="7">
    <source>
        <dbReference type="Proteomes" id="UP001207930"/>
    </source>
</evidence>
<dbReference type="InterPro" id="IPR003700">
    <property type="entry name" value="Pantoate_hydroxy_MeTrfase"/>
</dbReference>
<keyword evidence="5" id="KW-0479">Metal-binding</keyword>
<name>A0ABT3FQC6_9BACT</name>
<comment type="function">
    <text evidence="5">Catalyzes the reversible reaction in which hydroxymethyl group from 5,10-methylenetetrahydrofolate is transferred onto alpha-ketoisovalerate to form ketopantoate.</text>
</comment>
<dbReference type="EMBL" id="JAPDDS010000007">
    <property type="protein sequence ID" value="MCW1885796.1"/>
    <property type="molecule type" value="Genomic_DNA"/>
</dbReference>
<comment type="similarity">
    <text evidence="1 5">Belongs to the PanB family.</text>
</comment>
<dbReference type="SUPFAM" id="SSF51621">
    <property type="entry name" value="Phosphoenolpyruvate/pyruvate domain"/>
    <property type="match status" value="1"/>
</dbReference>
<dbReference type="EC" id="2.1.2.11" evidence="5"/>
<evidence type="ECO:0000256" key="1">
    <source>
        <dbReference type="ARBA" id="ARBA00008676"/>
    </source>
</evidence>
<accession>A0ABT3FQC6</accession>
<feature type="binding site" evidence="5">
    <location>
        <begin position="46"/>
        <end position="47"/>
    </location>
    <ligand>
        <name>3-methyl-2-oxobutanoate</name>
        <dbReference type="ChEBI" id="CHEBI:11851"/>
    </ligand>
</feature>
<reference evidence="6 7" key="1">
    <citation type="submission" date="2022-10" db="EMBL/GenBank/DDBJ databases">
        <title>Luteolibacter flavescens strain MCCC 1K03193, whole genome shotgun sequencing project.</title>
        <authorList>
            <person name="Zhao G."/>
            <person name="Shen L."/>
        </authorList>
    </citation>
    <scope>NUCLEOTIDE SEQUENCE [LARGE SCALE GENOMIC DNA]</scope>
    <source>
        <strain evidence="6 7">MCCC 1K03193</strain>
    </source>
</reference>
<dbReference type="InterPro" id="IPR040442">
    <property type="entry name" value="Pyrv_kinase-like_dom_sf"/>
</dbReference>
<dbReference type="HAMAP" id="MF_00156">
    <property type="entry name" value="PanB"/>
    <property type="match status" value="1"/>
</dbReference>
<feature type="binding site" evidence="5">
    <location>
        <position position="85"/>
    </location>
    <ligand>
        <name>3-methyl-2-oxobutanoate</name>
        <dbReference type="ChEBI" id="CHEBI:11851"/>
    </ligand>
</feature>
<dbReference type="CDD" id="cd06557">
    <property type="entry name" value="KPHMT-like"/>
    <property type="match status" value="1"/>
</dbReference>
<evidence type="ECO:0000256" key="3">
    <source>
        <dbReference type="ARBA" id="ARBA00022655"/>
    </source>
</evidence>
<dbReference type="PANTHER" id="PTHR20881">
    <property type="entry name" value="3-METHYL-2-OXOBUTANOATE HYDROXYMETHYLTRANSFERASE"/>
    <property type="match status" value="1"/>
</dbReference>
<keyword evidence="5" id="KW-0963">Cytoplasm</keyword>
<evidence type="ECO:0000256" key="2">
    <source>
        <dbReference type="ARBA" id="ARBA00011424"/>
    </source>
</evidence>
<protein>
    <recommendedName>
        <fullName evidence="5">3-methyl-2-oxobutanoate hydroxymethyltransferase</fullName>
        <ecNumber evidence="5">2.1.2.11</ecNumber>
    </recommendedName>
    <alternativeName>
        <fullName evidence="5">Ketopantoate hydroxymethyltransferase</fullName>
        <shortName evidence="5">KPHMT</shortName>
    </alternativeName>
</protein>
<dbReference type="PANTHER" id="PTHR20881:SF0">
    <property type="entry name" value="3-METHYL-2-OXOBUTANOATE HYDROXYMETHYLTRANSFERASE"/>
    <property type="match status" value="1"/>
</dbReference>
<feature type="binding site" evidence="5">
    <location>
        <position position="115"/>
    </location>
    <ligand>
        <name>Mg(2+)</name>
        <dbReference type="ChEBI" id="CHEBI:18420"/>
    </ligand>
</feature>
<evidence type="ECO:0000256" key="5">
    <source>
        <dbReference type="HAMAP-Rule" id="MF_00156"/>
    </source>
</evidence>